<dbReference type="EMBL" id="CP034235">
    <property type="protein sequence ID" value="QGQ98948.1"/>
    <property type="molecule type" value="Genomic_DNA"/>
</dbReference>
<dbReference type="Gene3D" id="2.40.50.120">
    <property type="match status" value="1"/>
</dbReference>
<evidence type="ECO:0008006" key="4">
    <source>
        <dbReference type="Google" id="ProtNLM"/>
    </source>
</evidence>
<evidence type="ECO:0000313" key="2">
    <source>
        <dbReference type="EMBL" id="QGQ98948.1"/>
    </source>
</evidence>
<keyword evidence="3" id="KW-1185">Reference proteome</keyword>
<dbReference type="InterPro" id="IPR008993">
    <property type="entry name" value="TIMP-like_OB-fold"/>
</dbReference>
<dbReference type="RefSeq" id="WP_155704054.1">
    <property type="nucleotide sequence ID" value="NZ_CP034235.1"/>
</dbReference>
<feature type="transmembrane region" description="Helical" evidence="1">
    <location>
        <begin position="161"/>
        <end position="181"/>
    </location>
</feature>
<dbReference type="AlphaFoldDB" id="A0A6B8RUY9"/>
<keyword evidence="1" id="KW-0812">Transmembrane</keyword>
<gene>
    <name evidence="2" type="ORF">EHS13_30755</name>
</gene>
<dbReference type="KEGG" id="ppsc:EHS13_30755"/>
<dbReference type="Proteomes" id="UP000426246">
    <property type="component" value="Chromosome"/>
</dbReference>
<evidence type="ECO:0000313" key="3">
    <source>
        <dbReference type="Proteomes" id="UP000426246"/>
    </source>
</evidence>
<sequence length="187" mass="20377">MVRKYSILLQLIVLIVCSIIGMLTVPTISYACSCAETGSTQAELQKQTAVFSGKVTAVSKPFKVLNQTDEESVKVAFEVYRVWKGEIGKKVAISTGVYSASCGFTFEKNQEYLVFANGDISNLEASLCSKTQAFLTAGKDIDGLGTAILSPIDDPVKRSTMYYTFAVGSLALVILSFIVVMRRRLRS</sequence>
<proteinExistence type="predicted"/>
<name>A0A6B8RUY9_9BACL</name>
<keyword evidence="1" id="KW-1133">Transmembrane helix</keyword>
<protein>
    <recommendedName>
        <fullName evidence="4">Tissue inhibitor of metalloproteinase</fullName>
    </recommendedName>
</protein>
<accession>A0A6B8RUY9</accession>
<keyword evidence="1" id="KW-0472">Membrane</keyword>
<dbReference type="OrthoDB" id="8221747at2"/>
<organism evidence="2 3">
    <name type="scientific">Paenibacillus psychroresistens</name>
    <dbReference type="NCBI Taxonomy" id="1778678"/>
    <lineage>
        <taxon>Bacteria</taxon>
        <taxon>Bacillati</taxon>
        <taxon>Bacillota</taxon>
        <taxon>Bacilli</taxon>
        <taxon>Bacillales</taxon>
        <taxon>Paenibacillaceae</taxon>
        <taxon>Paenibacillus</taxon>
    </lineage>
</organism>
<evidence type="ECO:0000256" key="1">
    <source>
        <dbReference type="SAM" id="Phobius"/>
    </source>
</evidence>
<dbReference type="PROSITE" id="PS51257">
    <property type="entry name" value="PROKAR_LIPOPROTEIN"/>
    <property type="match status" value="1"/>
</dbReference>
<reference evidence="3" key="1">
    <citation type="submission" date="2018-11" db="EMBL/GenBank/DDBJ databases">
        <title>Complete genome sequence of Paenibacillus sp. ML311-T8.</title>
        <authorList>
            <person name="Nam Y.-D."/>
            <person name="Kang J."/>
            <person name="Chung W.-H."/>
            <person name="Park Y.S."/>
        </authorList>
    </citation>
    <scope>NUCLEOTIDE SEQUENCE [LARGE SCALE GENOMIC DNA]</scope>
    <source>
        <strain evidence="3">ML311-T8</strain>
    </source>
</reference>
<dbReference type="SUPFAM" id="SSF50242">
    <property type="entry name" value="TIMP-like"/>
    <property type="match status" value="1"/>
</dbReference>